<evidence type="ECO:0000313" key="2">
    <source>
        <dbReference type="Proteomes" id="UP000538292"/>
    </source>
</evidence>
<organism evidence="1 2">
    <name type="scientific">Thermoactinomyces mirandus</name>
    <dbReference type="NCBI Taxonomy" id="2756294"/>
    <lineage>
        <taxon>Bacteria</taxon>
        <taxon>Bacillati</taxon>
        <taxon>Bacillota</taxon>
        <taxon>Bacilli</taxon>
        <taxon>Bacillales</taxon>
        <taxon>Thermoactinomycetaceae</taxon>
        <taxon>Thermoactinomyces</taxon>
    </lineage>
</organism>
<dbReference type="Pfam" id="PF02585">
    <property type="entry name" value="PIG-L"/>
    <property type="match status" value="1"/>
</dbReference>
<gene>
    <name evidence="1" type="ORF">H2C83_11520</name>
</gene>
<reference evidence="1 2" key="1">
    <citation type="submission" date="2020-07" db="EMBL/GenBank/DDBJ databases">
        <title>Thermoactinomyces phylogeny.</title>
        <authorList>
            <person name="Dunlap C."/>
        </authorList>
    </citation>
    <scope>NUCLEOTIDE SEQUENCE [LARGE SCALE GENOMIC DNA]</scope>
    <source>
        <strain evidence="1 2">AMNI-1</strain>
    </source>
</reference>
<dbReference type="InterPro" id="IPR024078">
    <property type="entry name" value="LmbE-like_dom_sf"/>
</dbReference>
<dbReference type="InterPro" id="IPR003737">
    <property type="entry name" value="GlcNAc_PI_deacetylase-related"/>
</dbReference>
<dbReference type="EMBL" id="JACEOL010000036">
    <property type="protein sequence ID" value="MBA4602930.1"/>
    <property type="molecule type" value="Genomic_DNA"/>
</dbReference>
<evidence type="ECO:0000313" key="1">
    <source>
        <dbReference type="EMBL" id="MBA4602930.1"/>
    </source>
</evidence>
<name>A0A7W2ASR4_9BACL</name>
<dbReference type="SUPFAM" id="SSF102588">
    <property type="entry name" value="LmbE-like"/>
    <property type="match status" value="1"/>
</dbReference>
<dbReference type="PANTHER" id="PTHR12993:SF11">
    <property type="entry name" value="N-ACETYLGLUCOSAMINYL-PHOSPHATIDYLINOSITOL DE-N-ACETYLASE"/>
    <property type="match status" value="1"/>
</dbReference>
<dbReference type="GO" id="GO:0016811">
    <property type="term" value="F:hydrolase activity, acting on carbon-nitrogen (but not peptide) bonds, in linear amides"/>
    <property type="evidence" value="ECO:0007669"/>
    <property type="project" value="TreeGrafter"/>
</dbReference>
<sequence>MKLRTIIIAVSITVIFLLAFSVFQEVSALEDKNLHALNERPANLSDQPTIVFVAPHADDELLSMGVDIVNHLRLRWDVHLVLMSPGGHSRARFLLNGFKDSGKQPYLHKEPVYCPLHKRYHDPEKEKYSDPYLDVNDLGNARVREFREVARRLGVPEENVHIYNIENDRFDEQYEEISDVIEELLKRFPDAHFRTTSIWDFHPDHAMLGKVLMEYEQKNRISPDNTLYFISIYKARFTRYHLPFKEYTMHLIDPQDAQKIKYAAQVYGIWDPANEWYQIGYHSVKSQFEKLVKNVKNKYHY</sequence>
<keyword evidence="2" id="KW-1185">Reference proteome</keyword>
<dbReference type="PANTHER" id="PTHR12993">
    <property type="entry name" value="N-ACETYLGLUCOSAMINYL-PHOSPHATIDYLINOSITOL DE-N-ACETYLASE-RELATED"/>
    <property type="match status" value="1"/>
</dbReference>
<protein>
    <submittedName>
        <fullName evidence="1">PIG-L family deacetylase</fullName>
    </submittedName>
</protein>
<dbReference type="RefSeq" id="WP_181740953.1">
    <property type="nucleotide sequence ID" value="NZ_JACEOL010000036.1"/>
</dbReference>
<dbReference type="AlphaFoldDB" id="A0A7W2ASR4"/>
<accession>A0A7W2ASR4</accession>
<proteinExistence type="predicted"/>
<comment type="caution">
    <text evidence="1">The sequence shown here is derived from an EMBL/GenBank/DDBJ whole genome shotgun (WGS) entry which is preliminary data.</text>
</comment>
<dbReference type="Gene3D" id="3.40.50.10320">
    <property type="entry name" value="LmbE-like"/>
    <property type="match status" value="1"/>
</dbReference>
<dbReference type="Proteomes" id="UP000538292">
    <property type="component" value="Unassembled WGS sequence"/>
</dbReference>